<name>X0S644_9ZZZZ</name>
<accession>X0S644</accession>
<organism evidence="1">
    <name type="scientific">marine sediment metagenome</name>
    <dbReference type="NCBI Taxonomy" id="412755"/>
    <lineage>
        <taxon>unclassified sequences</taxon>
        <taxon>metagenomes</taxon>
        <taxon>ecological metagenomes</taxon>
    </lineage>
</organism>
<dbReference type="InterPro" id="IPR023885">
    <property type="entry name" value="4Fe4S-binding_SPASM_dom"/>
</dbReference>
<reference evidence="1" key="1">
    <citation type="journal article" date="2014" name="Front. Microbiol.">
        <title>High frequency of phylogenetically diverse reductive dehalogenase-homologous genes in deep subseafloor sedimentary metagenomes.</title>
        <authorList>
            <person name="Kawai M."/>
            <person name="Futagami T."/>
            <person name="Toyoda A."/>
            <person name="Takaki Y."/>
            <person name="Nishi S."/>
            <person name="Hori S."/>
            <person name="Arai W."/>
            <person name="Tsubouchi T."/>
            <person name="Morono Y."/>
            <person name="Uchiyama I."/>
            <person name="Ito T."/>
            <person name="Fujiyama A."/>
            <person name="Inagaki F."/>
            <person name="Takami H."/>
        </authorList>
    </citation>
    <scope>NUCLEOTIDE SEQUENCE</scope>
    <source>
        <strain evidence="1">Expedition CK06-06</strain>
    </source>
</reference>
<dbReference type="InterPro" id="IPR013785">
    <property type="entry name" value="Aldolase_TIM"/>
</dbReference>
<evidence type="ECO:0008006" key="2">
    <source>
        <dbReference type="Google" id="ProtNLM"/>
    </source>
</evidence>
<sequence>NLVFAAEKLDVFIRINLTQDDEAEFDQLYSGIIERDLHKSLKAVNIAHVFVPECSRTDVDLESLHYQTYVEIERRERAKAKALGVPMKAFFPFTRVEGCTATCKSSTSIGPDGLLYKCVEDVGLADRAYGTVFDGSDVKLDNLFPWLKYDWFKYEMCKECLILPTCAGGCAHKRLFQSDELQNENFCYWHLRGDLENKLREYALDNIH</sequence>
<comment type="caution">
    <text evidence="1">The sequence shown here is derived from an EMBL/GenBank/DDBJ whole genome shotgun (WGS) entry which is preliminary data.</text>
</comment>
<feature type="non-terminal residue" evidence="1">
    <location>
        <position position="1"/>
    </location>
</feature>
<dbReference type="InterPro" id="IPR058240">
    <property type="entry name" value="rSAM_sf"/>
</dbReference>
<dbReference type="Gene3D" id="3.20.20.70">
    <property type="entry name" value="Aldolase class I"/>
    <property type="match status" value="1"/>
</dbReference>
<dbReference type="NCBIfam" id="TIGR04085">
    <property type="entry name" value="rSAM_more_4Fe4S"/>
    <property type="match status" value="1"/>
</dbReference>
<proteinExistence type="predicted"/>
<dbReference type="EMBL" id="BARS01001406">
    <property type="protein sequence ID" value="GAF71407.1"/>
    <property type="molecule type" value="Genomic_DNA"/>
</dbReference>
<protein>
    <recommendedName>
        <fullName evidence="2">4Fe4S-binding SPASM domain-containing protein</fullName>
    </recommendedName>
</protein>
<dbReference type="AlphaFoldDB" id="X0S644"/>
<gene>
    <name evidence="1" type="ORF">S01H1_02785</name>
</gene>
<evidence type="ECO:0000313" key="1">
    <source>
        <dbReference type="EMBL" id="GAF71407.1"/>
    </source>
</evidence>
<dbReference type="SUPFAM" id="SSF102114">
    <property type="entry name" value="Radical SAM enzymes"/>
    <property type="match status" value="1"/>
</dbReference>